<organism evidence="1 2">
    <name type="scientific">Angustibacter aerolatus</name>
    <dbReference type="NCBI Taxonomy" id="1162965"/>
    <lineage>
        <taxon>Bacteria</taxon>
        <taxon>Bacillati</taxon>
        <taxon>Actinomycetota</taxon>
        <taxon>Actinomycetes</taxon>
        <taxon>Kineosporiales</taxon>
        <taxon>Kineosporiaceae</taxon>
    </lineage>
</organism>
<accession>A0ABQ6JNT6</accession>
<protein>
    <recommendedName>
        <fullName evidence="3">Methylated-DNA-[protein]-cysteine S-methyltransferase DNA binding domain-containing protein</fullName>
    </recommendedName>
</protein>
<dbReference type="EMBL" id="BSUZ01000001">
    <property type="protein sequence ID" value="GMA88487.1"/>
    <property type="molecule type" value="Genomic_DNA"/>
</dbReference>
<dbReference type="InterPro" id="IPR036388">
    <property type="entry name" value="WH-like_DNA-bd_sf"/>
</dbReference>
<proteinExistence type="predicted"/>
<evidence type="ECO:0000313" key="2">
    <source>
        <dbReference type="Proteomes" id="UP001157017"/>
    </source>
</evidence>
<dbReference type="Proteomes" id="UP001157017">
    <property type="component" value="Unassembled WGS sequence"/>
</dbReference>
<keyword evidence="2" id="KW-1185">Reference proteome</keyword>
<comment type="caution">
    <text evidence="1">The sequence shown here is derived from an EMBL/GenBank/DDBJ whole genome shotgun (WGS) entry which is preliminary data.</text>
</comment>
<name>A0ABQ6JNT6_9ACTN</name>
<evidence type="ECO:0008006" key="3">
    <source>
        <dbReference type="Google" id="ProtNLM"/>
    </source>
</evidence>
<dbReference type="Gene3D" id="1.10.10.10">
    <property type="entry name" value="Winged helix-like DNA-binding domain superfamily/Winged helix DNA-binding domain"/>
    <property type="match status" value="1"/>
</dbReference>
<gene>
    <name evidence="1" type="ORF">GCM10025868_37370</name>
</gene>
<evidence type="ECO:0000313" key="1">
    <source>
        <dbReference type="EMBL" id="GMA88487.1"/>
    </source>
</evidence>
<sequence length="70" mass="7911">MAEYLGTSSPRGVGSVMARHGAATSWWRVLRADGSVVPDLRERAMEHYRREGTPLRGTRVDLSRARWDGR</sequence>
<reference evidence="2" key="1">
    <citation type="journal article" date="2019" name="Int. J. Syst. Evol. Microbiol.">
        <title>The Global Catalogue of Microorganisms (GCM) 10K type strain sequencing project: providing services to taxonomists for standard genome sequencing and annotation.</title>
        <authorList>
            <consortium name="The Broad Institute Genomics Platform"/>
            <consortium name="The Broad Institute Genome Sequencing Center for Infectious Disease"/>
            <person name="Wu L."/>
            <person name="Ma J."/>
        </authorList>
    </citation>
    <scope>NUCLEOTIDE SEQUENCE [LARGE SCALE GENOMIC DNA]</scope>
    <source>
        <strain evidence="2">NBRC 108730</strain>
    </source>
</reference>